<reference evidence="1 2" key="1">
    <citation type="submission" date="2024-06" db="EMBL/GenBank/DDBJ databases">
        <title>Draft genome sequence of Geodermatophilus badlandi, a novel member of the Geodermatophilaceae isolated from badland sedimentary rocks in the Red desert, Wyoming, USA.</title>
        <authorList>
            <person name="Ben Tekaya S."/>
            <person name="Nouioui I."/>
            <person name="Flores G.M."/>
            <person name="Shaal M.N."/>
            <person name="Bredoire F."/>
            <person name="Basile F."/>
            <person name="Van Diepen L."/>
            <person name="Ward N.L."/>
        </authorList>
    </citation>
    <scope>NUCLEOTIDE SEQUENCE [LARGE SCALE GENOMIC DNA]</scope>
    <source>
        <strain evidence="1 2">WL48A</strain>
    </source>
</reference>
<dbReference type="EMBL" id="JBFNXQ010000021">
    <property type="protein sequence ID" value="MEX5718475.1"/>
    <property type="molecule type" value="Genomic_DNA"/>
</dbReference>
<comment type="caution">
    <text evidence="1">The sequence shown here is derived from an EMBL/GenBank/DDBJ whole genome shotgun (WGS) entry which is preliminary data.</text>
</comment>
<proteinExistence type="predicted"/>
<protein>
    <submittedName>
        <fullName evidence="1">Uncharacterized protein</fullName>
    </submittedName>
</protein>
<evidence type="ECO:0000313" key="1">
    <source>
        <dbReference type="EMBL" id="MEX5718475.1"/>
    </source>
</evidence>
<dbReference type="RefSeq" id="WP_369205363.1">
    <property type="nucleotide sequence ID" value="NZ_JBFNXQ010000021.1"/>
</dbReference>
<evidence type="ECO:0000313" key="2">
    <source>
        <dbReference type="Proteomes" id="UP001560045"/>
    </source>
</evidence>
<sequence length="49" mass="5044">MSSIVVLAALVGRRLRVGLALDQVGDALDDIGAADDGRVARRRSGPARG</sequence>
<gene>
    <name evidence="1" type="ORF">ABQ292_08885</name>
</gene>
<dbReference type="Proteomes" id="UP001560045">
    <property type="component" value="Unassembled WGS sequence"/>
</dbReference>
<keyword evidence="2" id="KW-1185">Reference proteome</keyword>
<organism evidence="1 2">
    <name type="scientific">Geodermatophilus maliterrae</name>
    <dbReference type="NCBI Taxonomy" id="3162531"/>
    <lineage>
        <taxon>Bacteria</taxon>
        <taxon>Bacillati</taxon>
        <taxon>Actinomycetota</taxon>
        <taxon>Actinomycetes</taxon>
        <taxon>Geodermatophilales</taxon>
        <taxon>Geodermatophilaceae</taxon>
        <taxon>Geodermatophilus</taxon>
    </lineage>
</organism>
<name>A0ABV3XF86_9ACTN</name>
<accession>A0ABV3XF86</accession>